<organism evidence="1 2">
    <name type="scientific">Trichomalopsis sarcophagae</name>
    <dbReference type="NCBI Taxonomy" id="543379"/>
    <lineage>
        <taxon>Eukaryota</taxon>
        <taxon>Metazoa</taxon>
        <taxon>Ecdysozoa</taxon>
        <taxon>Arthropoda</taxon>
        <taxon>Hexapoda</taxon>
        <taxon>Insecta</taxon>
        <taxon>Pterygota</taxon>
        <taxon>Neoptera</taxon>
        <taxon>Endopterygota</taxon>
        <taxon>Hymenoptera</taxon>
        <taxon>Apocrita</taxon>
        <taxon>Proctotrupomorpha</taxon>
        <taxon>Chalcidoidea</taxon>
        <taxon>Pteromalidae</taxon>
        <taxon>Pteromalinae</taxon>
        <taxon>Trichomalopsis</taxon>
    </lineage>
</organism>
<evidence type="ECO:0000313" key="2">
    <source>
        <dbReference type="Proteomes" id="UP000215335"/>
    </source>
</evidence>
<reference evidence="1 2" key="1">
    <citation type="journal article" date="2017" name="Curr. Biol.">
        <title>The Evolution of Venom by Co-option of Single-Copy Genes.</title>
        <authorList>
            <person name="Martinson E.O."/>
            <person name="Mrinalini"/>
            <person name="Kelkar Y.D."/>
            <person name="Chang C.H."/>
            <person name="Werren J.H."/>
        </authorList>
    </citation>
    <scope>NUCLEOTIDE SEQUENCE [LARGE SCALE GENOMIC DNA]</scope>
    <source>
        <strain evidence="1 2">Alberta</strain>
        <tissue evidence="1">Whole body</tissue>
    </source>
</reference>
<name>A0A232ESN7_9HYME</name>
<protein>
    <submittedName>
        <fullName evidence="1">Uncharacterized protein</fullName>
    </submittedName>
</protein>
<dbReference type="EMBL" id="NNAY01002415">
    <property type="protein sequence ID" value="OXU21327.1"/>
    <property type="molecule type" value="Genomic_DNA"/>
</dbReference>
<gene>
    <name evidence="1" type="ORF">TSAR_010483</name>
</gene>
<evidence type="ECO:0000313" key="1">
    <source>
        <dbReference type="EMBL" id="OXU21327.1"/>
    </source>
</evidence>
<dbReference type="OrthoDB" id="7635326at2759"/>
<keyword evidence="2" id="KW-1185">Reference proteome</keyword>
<sequence>MSKSLELLEIEKCIASRLWYTASAILTTEIESHYLANYTRDDIEHFHKLINTIIAASENKEQYEWISYKLLLWLDKRNSAKTKEKLDLIQFHSNLKLISNEIPEAVEKELLELFEAILRVKQGDTLCTKKISIESSQFLEATILRAKQGDTLCTNKISIESSQFLEASLCTRPALTCWLVNDLLHIWPTSFFPSDSVL</sequence>
<dbReference type="AlphaFoldDB" id="A0A232ESN7"/>
<accession>A0A232ESN7</accession>
<proteinExistence type="predicted"/>
<comment type="caution">
    <text evidence="1">The sequence shown here is derived from an EMBL/GenBank/DDBJ whole genome shotgun (WGS) entry which is preliminary data.</text>
</comment>
<dbReference type="Proteomes" id="UP000215335">
    <property type="component" value="Unassembled WGS sequence"/>
</dbReference>